<comment type="pathway">
    <text evidence="3 11 13">Amino-acid biosynthesis; L-histidine biosynthesis; L-histidine from 5-phospho-alpha-D-ribose 1-diphosphate: step 4/9.</text>
</comment>
<evidence type="ECO:0000256" key="13">
    <source>
        <dbReference type="RuleBase" id="RU003658"/>
    </source>
</evidence>
<proteinExistence type="inferred from homology"/>
<feature type="active site" description="Proton acceptor" evidence="11">
    <location>
        <position position="13"/>
    </location>
</feature>
<dbReference type="SUPFAM" id="SSF51366">
    <property type="entry name" value="Ribulose-phoshate binding barrel"/>
    <property type="match status" value="1"/>
</dbReference>
<keyword evidence="10 11" id="KW-0413">Isomerase</keyword>
<evidence type="ECO:0000256" key="12">
    <source>
        <dbReference type="RuleBase" id="RU003657"/>
    </source>
</evidence>
<protein>
    <recommendedName>
        <fullName evidence="6 11">1-(5-phosphoribosyl)-5-[(5-phosphoribosylamino)methylideneamino] imidazole-4-carboxamide isomerase</fullName>
        <ecNumber evidence="5 11">5.3.1.16</ecNumber>
    </recommendedName>
    <alternativeName>
        <fullName evidence="11">Phosphoribosylformimino-5-aminoimidazole carboxamide ribotide isomerase</fullName>
    </alternativeName>
</protein>
<dbReference type="CDD" id="cd04732">
    <property type="entry name" value="HisA"/>
    <property type="match status" value="1"/>
</dbReference>
<evidence type="ECO:0000256" key="5">
    <source>
        <dbReference type="ARBA" id="ARBA00012550"/>
    </source>
</evidence>
<comment type="catalytic activity">
    <reaction evidence="1 11 13">
        <text>1-(5-phospho-beta-D-ribosyl)-5-[(5-phospho-beta-D-ribosylamino)methylideneamino]imidazole-4-carboxamide = 5-[(5-phospho-1-deoxy-D-ribulos-1-ylimino)methylamino]-1-(5-phospho-beta-D-ribosyl)imidazole-4-carboxamide</text>
        <dbReference type="Rhea" id="RHEA:15469"/>
        <dbReference type="ChEBI" id="CHEBI:58435"/>
        <dbReference type="ChEBI" id="CHEBI:58525"/>
        <dbReference type="EC" id="5.3.1.16"/>
    </reaction>
</comment>
<dbReference type="PANTHER" id="PTHR43090">
    <property type="entry name" value="1-(5-PHOSPHORIBOSYL)-5-[(5-PHOSPHORIBOSYLAMINO)METHYLIDENEAMINO] IMIDAZOLE-4-CARBOXAMIDE ISOMERASE"/>
    <property type="match status" value="1"/>
</dbReference>
<dbReference type="InterPro" id="IPR006063">
    <property type="entry name" value="HisA_bact_arch"/>
</dbReference>
<dbReference type="GO" id="GO:0000105">
    <property type="term" value="P:L-histidine biosynthetic process"/>
    <property type="evidence" value="ECO:0007669"/>
    <property type="project" value="UniProtKB-UniRule"/>
</dbReference>
<reference evidence="14 15" key="1">
    <citation type="journal article" date="2019" name="Nat. Microbiol.">
        <title>Expanding anaerobic alkane metabolism in the domain of Archaea.</title>
        <authorList>
            <person name="Wang Y."/>
            <person name="Wegener G."/>
            <person name="Hou J."/>
            <person name="Wang F."/>
            <person name="Xiao X."/>
        </authorList>
    </citation>
    <scope>NUCLEOTIDE SEQUENCE [LARGE SCALE GENOMIC DNA]</scope>
    <source>
        <strain evidence="14">WYZ-LMO10</strain>
    </source>
</reference>
<dbReference type="Pfam" id="PF00977">
    <property type="entry name" value="His_biosynth"/>
    <property type="match status" value="1"/>
</dbReference>
<dbReference type="GO" id="GO:0003949">
    <property type="term" value="F:1-(5-phosphoribosyl)-5-[(5-phosphoribosylamino)methylideneamino]imidazole-4-carboxamide isomerase activity"/>
    <property type="evidence" value="ECO:0007669"/>
    <property type="project" value="UniProtKB-UniRule"/>
</dbReference>
<evidence type="ECO:0000256" key="3">
    <source>
        <dbReference type="ARBA" id="ARBA00005133"/>
    </source>
</evidence>
<evidence type="ECO:0000256" key="7">
    <source>
        <dbReference type="ARBA" id="ARBA00022490"/>
    </source>
</evidence>
<evidence type="ECO:0000313" key="14">
    <source>
        <dbReference type="EMBL" id="TDA38575.1"/>
    </source>
</evidence>
<evidence type="ECO:0000256" key="1">
    <source>
        <dbReference type="ARBA" id="ARBA00000901"/>
    </source>
</evidence>
<dbReference type="InterPro" id="IPR044524">
    <property type="entry name" value="Isoase_HisA-like"/>
</dbReference>
<evidence type="ECO:0000256" key="2">
    <source>
        <dbReference type="ARBA" id="ARBA00004496"/>
    </source>
</evidence>
<comment type="subcellular location">
    <subcellularLocation>
        <location evidence="2 11 13">Cytoplasm</location>
    </subcellularLocation>
</comment>
<accession>A0A523BCD9</accession>
<comment type="similarity">
    <text evidence="4 11 12">Belongs to the HisA/HisF family.</text>
</comment>
<dbReference type="UniPathway" id="UPA00031">
    <property type="reaction ID" value="UER00009"/>
</dbReference>
<gene>
    <name evidence="11 14" type="primary">hisA</name>
    <name evidence="14" type="ORF">DSO08_03965</name>
</gene>
<feature type="active site" description="Proton donor" evidence="11">
    <location>
        <position position="133"/>
    </location>
</feature>
<dbReference type="FunFam" id="3.20.20.70:FF:000009">
    <property type="entry name" value="1-(5-phosphoribosyl)-5-[(5-phosphoribosylamino)methylideneamino] imidazole-4-carboxamide isomerase"/>
    <property type="match status" value="1"/>
</dbReference>
<dbReference type="AlphaFoldDB" id="A0A523BCD9"/>
<dbReference type="EMBL" id="QNVH01000034">
    <property type="protein sequence ID" value="TDA38575.1"/>
    <property type="molecule type" value="Genomic_DNA"/>
</dbReference>
<evidence type="ECO:0000256" key="9">
    <source>
        <dbReference type="ARBA" id="ARBA00023102"/>
    </source>
</evidence>
<dbReference type="Gene3D" id="3.20.20.70">
    <property type="entry name" value="Aldolase class I"/>
    <property type="match status" value="1"/>
</dbReference>
<keyword evidence="8 11" id="KW-0028">Amino-acid biosynthesis</keyword>
<evidence type="ECO:0000256" key="10">
    <source>
        <dbReference type="ARBA" id="ARBA00023235"/>
    </source>
</evidence>
<comment type="caution">
    <text evidence="14">The sequence shown here is derived from an EMBL/GenBank/DDBJ whole genome shotgun (WGS) entry which is preliminary data.</text>
</comment>
<dbReference type="InterPro" id="IPR023016">
    <property type="entry name" value="HisA/PriA"/>
</dbReference>
<keyword evidence="9 11" id="KW-0368">Histidine biosynthesis</keyword>
<dbReference type="InterPro" id="IPR006062">
    <property type="entry name" value="His_biosynth"/>
</dbReference>
<evidence type="ECO:0000256" key="11">
    <source>
        <dbReference type="HAMAP-Rule" id="MF_01014"/>
    </source>
</evidence>
<dbReference type="GO" id="GO:0005737">
    <property type="term" value="C:cytoplasm"/>
    <property type="evidence" value="ECO:0007669"/>
    <property type="project" value="UniProtKB-SubCell"/>
</dbReference>
<dbReference type="InterPro" id="IPR011060">
    <property type="entry name" value="RibuloseP-bd_barrel"/>
</dbReference>
<evidence type="ECO:0000256" key="8">
    <source>
        <dbReference type="ARBA" id="ARBA00022605"/>
    </source>
</evidence>
<dbReference type="InterPro" id="IPR013785">
    <property type="entry name" value="Aldolase_TIM"/>
</dbReference>
<dbReference type="EC" id="5.3.1.16" evidence="5 11"/>
<evidence type="ECO:0000256" key="4">
    <source>
        <dbReference type="ARBA" id="ARBA00009667"/>
    </source>
</evidence>
<dbReference type="GO" id="GO:0000162">
    <property type="term" value="P:L-tryptophan biosynthetic process"/>
    <property type="evidence" value="ECO:0007669"/>
    <property type="project" value="TreeGrafter"/>
</dbReference>
<organism evidence="14 15">
    <name type="scientific">Thermoproteota archaeon</name>
    <dbReference type="NCBI Taxonomy" id="2056631"/>
    <lineage>
        <taxon>Archaea</taxon>
        <taxon>Thermoproteota</taxon>
    </lineage>
</organism>
<dbReference type="HAMAP" id="MF_01014">
    <property type="entry name" value="HisA"/>
    <property type="match status" value="1"/>
</dbReference>
<dbReference type="Proteomes" id="UP000315399">
    <property type="component" value="Unassembled WGS sequence"/>
</dbReference>
<dbReference type="NCBIfam" id="TIGR00007">
    <property type="entry name" value="1-(5-phosphoribosyl)-5-[(5-phosphoribosylamino)methylideneamino]imidazole-4-carboxamide isomerase"/>
    <property type="match status" value="1"/>
</dbReference>
<sequence>MVQKVIKVIPAVDISGGKCVRLRRGRLEDATVYYDDPLEAARRWEGEGAELLHVIDLDAATGARDNRDAIKRIIREVKVPVQVGGGIRSIERAEEYINSGAERVIFGTAALELRTIKDALRSFGPERVMAAVDHFMGRVAVKGWKDLLELDAEVLCKRLVEAGVRKIMMTSIERDGMLKGPNLDYSLRVASSVPAEFYLAGGFSSIEDLLMLRGKRVAGVIIGRALYEGMIELKRAREVLADVE</sequence>
<evidence type="ECO:0000256" key="6">
    <source>
        <dbReference type="ARBA" id="ARBA00018464"/>
    </source>
</evidence>
<keyword evidence="7 11" id="KW-0963">Cytoplasm</keyword>
<name>A0A523BCD9_9CREN</name>
<evidence type="ECO:0000313" key="15">
    <source>
        <dbReference type="Proteomes" id="UP000315399"/>
    </source>
</evidence>
<dbReference type="PANTHER" id="PTHR43090:SF2">
    <property type="entry name" value="1-(5-PHOSPHORIBOSYL)-5-[(5-PHOSPHORIBOSYLAMINO)METHYLIDENEAMINO] IMIDAZOLE-4-CARBOXAMIDE ISOMERASE"/>
    <property type="match status" value="1"/>
</dbReference>